<gene>
    <name evidence="10" type="ORF">AB0H04_40375</name>
</gene>
<dbReference type="RefSeq" id="WP_244211434.1">
    <property type="nucleotide sequence ID" value="NZ_JBFAEG010000043.1"/>
</dbReference>
<dbReference type="InterPro" id="IPR035906">
    <property type="entry name" value="MetI-like_sf"/>
</dbReference>
<keyword evidence="3 8" id="KW-0813">Transport</keyword>
<feature type="transmembrane region" description="Helical" evidence="8">
    <location>
        <begin position="210"/>
        <end position="232"/>
    </location>
</feature>
<name>A0ABV3AM24_9ACTN</name>
<evidence type="ECO:0000313" key="10">
    <source>
        <dbReference type="EMBL" id="MEU5713006.1"/>
    </source>
</evidence>
<dbReference type="InterPro" id="IPR000515">
    <property type="entry name" value="MetI-like"/>
</dbReference>
<dbReference type="Gene3D" id="1.10.3720.10">
    <property type="entry name" value="MetI-like"/>
    <property type="match status" value="1"/>
</dbReference>
<dbReference type="Proteomes" id="UP001551011">
    <property type="component" value="Unassembled WGS sequence"/>
</dbReference>
<comment type="subcellular location">
    <subcellularLocation>
        <location evidence="1 8">Cell membrane</location>
        <topology evidence="1 8">Multi-pass membrane protein</topology>
    </subcellularLocation>
</comment>
<feature type="transmembrane region" description="Helical" evidence="8">
    <location>
        <begin position="167"/>
        <end position="189"/>
    </location>
</feature>
<keyword evidence="4" id="KW-1003">Cell membrane</keyword>
<keyword evidence="7 8" id="KW-0472">Membrane</keyword>
<feature type="domain" description="ABC transmembrane type-1" evidence="9">
    <location>
        <begin position="81"/>
        <end position="287"/>
    </location>
</feature>
<dbReference type="PANTHER" id="PTHR42929">
    <property type="entry name" value="INNER MEMBRANE ABC TRANSPORTER PERMEASE PROTEIN YDCU-RELATED-RELATED"/>
    <property type="match status" value="1"/>
</dbReference>
<keyword evidence="6 8" id="KW-1133">Transmembrane helix</keyword>
<evidence type="ECO:0000256" key="5">
    <source>
        <dbReference type="ARBA" id="ARBA00022692"/>
    </source>
</evidence>
<evidence type="ECO:0000256" key="7">
    <source>
        <dbReference type="ARBA" id="ARBA00023136"/>
    </source>
</evidence>
<accession>A0ABV3AM24</accession>
<evidence type="ECO:0000256" key="8">
    <source>
        <dbReference type="RuleBase" id="RU363032"/>
    </source>
</evidence>
<evidence type="ECO:0000313" key="11">
    <source>
        <dbReference type="Proteomes" id="UP001551011"/>
    </source>
</evidence>
<feature type="transmembrane region" description="Helical" evidence="8">
    <location>
        <begin position="268"/>
        <end position="288"/>
    </location>
</feature>
<organism evidence="10 11">
    <name type="scientific">Streptomyces flaveolus</name>
    <dbReference type="NCBI Taxonomy" id="67297"/>
    <lineage>
        <taxon>Bacteria</taxon>
        <taxon>Bacillati</taxon>
        <taxon>Actinomycetota</taxon>
        <taxon>Actinomycetes</taxon>
        <taxon>Kitasatosporales</taxon>
        <taxon>Streptomycetaceae</taxon>
        <taxon>Streptomyces</taxon>
    </lineage>
</organism>
<protein>
    <submittedName>
        <fullName evidence="10">ABC transporter permease</fullName>
    </submittedName>
</protein>
<dbReference type="EMBL" id="JBFAEG010000043">
    <property type="protein sequence ID" value="MEU5713006.1"/>
    <property type="molecule type" value="Genomic_DNA"/>
</dbReference>
<evidence type="ECO:0000256" key="1">
    <source>
        <dbReference type="ARBA" id="ARBA00004651"/>
    </source>
</evidence>
<feature type="transmembrane region" description="Helical" evidence="8">
    <location>
        <begin position="21"/>
        <end position="46"/>
    </location>
</feature>
<evidence type="ECO:0000256" key="6">
    <source>
        <dbReference type="ARBA" id="ARBA00022989"/>
    </source>
</evidence>
<dbReference type="PANTHER" id="PTHR42929:SF1">
    <property type="entry name" value="INNER MEMBRANE ABC TRANSPORTER PERMEASE PROTEIN YDCU-RELATED"/>
    <property type="match status" value="1"/>
</dbReference>
<evidence type="ECO:0000256" key="2">
    <source>
        <dbReference type="ARBA" id="ARBA00007069"/>
    </source>
</evidence>
<comment type="caution">
    <text evidence="10">The sequence shown here is derived from an EMBL/GenBank/DDBJ whole genome shotgun (WGS) entry which is preliminary data.</text>
</comment>
<reference evidence="10 11" key="1">
    <citation type="submission" date="2024-06" db="EMBL/GenBank/DDBJ databases">
        <title>The Natural Products Discovery Center: Release of the First 8490 Sequenced Strains for Exploring Actinobacteria Biosynthetic Diversity.</title>
        <authorList>
            <person name="Kalkreuter E."/>
            <person name="Kautsar S.A."/>
            <person name="Yang D."/>
            <person name="Bader C.D."/>
            <person name="Teijaro C.N."/>
            <person name="Fluegel L."/>
            <person name="Davis C.M."/>
            <person name="Simpson J.R."/>
            <person name="Lauterbach L."/>
            <person name="Steele A.D."/>
            <person name="Gui C."/>
            <person name="Meng S."/>
            <person name="Li G."/>
            <person name="Viehrig K."/>
            <person name="Ye F."/>
            <person name="Su P."/>
            <person name="Kiefer A.F."/>
            <person name="Nichols A."/>
            <person name="Cepeda A.J."/>
            <person name="Yan W."/>
            <person name="Fan B."/>
            <person name="Jiang Y."/>
            <person name="Adhikari A."/>
            <person name="Zheng C.-J."/>
            <person name="Schuster L."/>
            <person name="Cowan T.M."/>
            <person name="Smanski M.J."/>
            <person name="Chevrette M.G."/>
            <person name="De Carvalho L.P.S."/>
            <person name="Shen B."/>
        </authorList>
    </citation>
    <scope>NUCLEOTIDE SEQUENCE [LARGE SCALE GENOMIC DNA]</scope>
    <source>
        <strain evidence="10 11">NPDC020594</strain>
    </source>
</reference>
<comment type="similarity">
    <text evidence="2">Belongs to the binding-protein-dependent transport system permease family. CysTW subfamily.</text>
</comment>
<dbReference type="PROSITE" id="PS50928">
    <property type="entry name" value="ABC_TM1"/>
    <property type="match status" value="1"/>
</dbReference>
<sequence>MERAVRTDLPVLTRRRRRPGAVLAPYLMVLPGWLWLAAFFVTPVIVMVSLSLQTGDFIDGFRQTFHFGTYAHVVETYHIQLVRSLLYGAAATVGCALVGYPVAYWIAFRAGRHKSVFLFLLLLPFFVSFVIRTQSWNVVLADNGVLLGPLKDLGLLPAGFHVLATPYAVIGGLTYNFLPFMVLPVYVALERVDAKVIEASTDLYASRAQTFWRVVLPLSLPGVFAGVLLTFVPASADYVNAGILGGPSTTMIGNIIQTEYFTNLDYPAAAALSFVLMGALLLAVFAYARALGTDEVLEVAAR</sequence>
<keyword evidence="5 8" id="KW-0812">Transmembrane</keyword>
<dbReference type="SUPFAM" id="SSF161098">
    <property type="entry name" value="MetI-like"/>
    <property type="match status" value="1"/>
</dbReference>
<evidence type="ECO:0000259" key="9">
    <source>
        <dbReference type="PROSITE" id="PS50928"/>
    </source>
</evidence>
<feature type="transmembrane region" description="Helical" evidence="8">
    <location>
        <begin position="115"/>
        <end position="131"/>
    </location>
</feature>
<dbReference type="CDD" id="cd06261">
    <property type="entry name" value="TM_PBP2"/>
    <property type="match status" value="1"/>
</dbReference>
<evidence type="ECO:0000256" key="4">
    <source>
        <dbReference type="ARBA" id="ARBA00022475"/>
    </source>
</evidence>
<dbReference type="Pfam" id="PF00528">
    <property type="entry name" value="BPD_transp_1"/>
    <property type="match status" value="1"/>
</dbReference>
<keyword evidence="11" id="KW-1185">Reference proteome</keyword>
<proteinExistence type="inferred from homology"/>
<feature type="transmembrane region" description="Helical" evidence="8">
    <location>
        <begin position="85"/>
        <end position="108"/>
    </location>
</feature>
<evidence type="ECO:0000256" key="3">
    <source>
        <dbReference type="ARBA" id="ARBA00022448"/>
    </source>
</evidence>